<proteinExistence type="predicted"/>
<evidence type="ECO:0000256" key="1">
    <source>
        <dbReference type="ARBA" id="ARBA00022801"/>
    </source>
</evidence>
<dbReference type="Pfam" id="PF00300">
    <property type="entry name" value="His_Phos_1"/>
    <property type="match status" value="1"/>
</dbReference>
<dbReference type="SMART" id="SM00855">
    <property type="entry name" value="PGAM"/>
    <property type="match status" value="1"/>
</dbReference>
<gene>
    <name evidence="2" type="ORF">WAZ07_21210</name>
</gene>
<comment type="caution">
    <text evidence="2">The sequence shown here is derived from an EMBL/GenBank/DDBJ whole genome shotgun (WGS) entry which is preliminary data.</text>
</comment>
<accession>A0ABU8FLZ9</accession>
<dbReference type="PANTHER" id="PTHR46517:SF1">
    <property type="entry name" value="FRUCTOSE-2,6-BISPHOSPHATASE TIGAR"/>
    <property type="match status" value="1"/>
</dbReference>
<dbReference type="Proteomes" id="UP001372526">
    <property type="component" value="Unassembled WGS sequence"/>
</dbReference>
<sequence length="238" mass="26305">MNKIEQSSNTLDNTVTLYITRHGKTMLNASERVQGWADSPLVETGVEVAENLGNGLKDIHFVAAYSSDSGRAIETANLVLKYSEQSKLKLVQRKDIRELNFGIFEGDKNENMQKMIGTVAGVKSAKEFMKLSIEEIVNFIAVADNTKQAEDWKTFSIRIKRELDKISEETAKNGGGNVLIVSHGIAITALVDMIDNSKIKLGLENASVTKIHYKDGEYKIESVGDMSYVEKGKESAIV</sequence>
<dbReference type="InterPro" id="IPR051695">
    <property type="entry name" value="Phosphoglycerate_Mutase"/>
</dbReference>
<reference evidence="2 3" key="1">
    <citation type="submission" date="2024-01" db="EMBL/GenBank/DDBJ databases">
        <title>Seven novel Bacillus-like species.</title>
        <authorList>
            <person name="Liu G."/>
        </authorList>
    </citation>
    <scope>NUCLEOTIDE SEQUENCE [LARGE SCALE GENOMIC DNA]</scope>
    <source>
        <strain evidence="2 3">FJAT-51639</strain>
    </source>
</reference>
<name>A0ABU8FLZ9_9BACI</name>
<keyword evidence="3" id="KW-1185">Reference proteome</keyword>
<dbReference type="InterPro" id="IPR029033">
    <property type="entry name" value="His_PPase_superfam"/>
</dbReference>
<organism evidence="2 3">
    <name type="scientific">Bacillus bruguierae</name>
    <dbReference type="NCBI Taxonomy" id="3127667"/>
    <lineage>
        <taxon>Bacteria</taxon>
        <taxon>Bacillati</taxon>
        <taxon>Bacillota</taxon>
        <taxon>Bacilli</taxon>
        <taxon>Bacillales</taxon>
        <taxon>Bacillaceae</taxon>
        <taxon>Bacillus</taxon>
    </lineage>
</organism>
<dbReference type="EMBL" id="JBAWSX010000017">
    <property type="protein sequence ID" value="MEI4803715.1"/>
    <property type="molecule type" value="Genomic_DNA"/>
</dbReference>
<dbReference type="Gene3D" id="3.40.50.1240">
    <property type="entry name" value="Phosphoglycerate mutase-like"/>
    <property type="match status" value="1"/>
</dbReference>
<dbReference type="PANTHER" id="PTHR46517">
    <property type="entry name" value="FRUCTOSE-2,6-BISPHOSPHATASE TIGAR"/>
    <property type="match status" value="1"/>
</dbReference>
<dbReference type="InterPro" id="IPR013078">
    <property type="entry name" value="His_Pase_superF_clade-1"/>
</dbReference>
<protein>
    <submittedName>
        <fullName evidence="2">Histidine phosphatase family protein</fullName>
    </submittedName>
</protein>
<keyword evidence="1" id="KW-0378">Hydrolase</keyword>
<evidence type="ECO:0000313" key="2">
    <source>
        <dbReference type="EMBL" id="MEI4803715.1"/>
    </source>
</evidence>
<dbReference type="RefSeq" id="WP_336474028.1">
    <property type="nucleotide sequence ID" value="NZ_JBAWSX010000017.1"/>
</dbReference>
<evidence type="ECO:0000313" key="3">
    <source>
        <dbReference type="Proteomes" id="UP001372526"/>
    </source>
</evidence>
<dbReference type="SUPFAM" id="SSF53254">
    <property type="entry name" value="Phosphoglycerate mutase-like"/>
    <property type="match status" value="1"/>
</dbReference>
<dbReference type="CDD" id="cd07067">
    <property type="entry name" value="HP_PGM_like"/>
    <property type="match status" value="1"/>
</dbReference>